<dbReference type="Gene3D" id="1.10.1760.20">
    <property type="match status" value="1"/>
</dbReference>
<accession>A0A1W1UPD2</accession>
<proteinExistence type="predicted"/>
<sequence>MTLGIVWTSNYYLLVAVALMVLSFIPLIRKFEAKKLEAKEIVIIAILAAIAAVSRIPFAALPSVQPTSFVIIMTGIVFGRETGFLVGIVSAFVSNIFLGQGPWTPWQMFAWGLMGFTAGYFQKKNWFNSSPKLLIFGFVWGFIFGWIMNLWFLVGFISPFSWKGLLTAYLASFYFDLAHGISNVFFLKVFAHKWEKMLQRIKRKYGLFIKN</sequence>
<dbReference type="AlphaFoldDB" id="A0A1W1UPD2"/>
<evidence type="ECO:0000313" key="4">
    <source>
        <dbReference type="EMBL" id="SMB82926.1"/>
    </source>
</evidence>
<reference evidence="4 5" key="1">
    <citation type="submission" date="2017-04" db="EMBL/GenBank/DDBJ databases">
        <authorList>
            <person name="Afonso C.L."/>
            <person name="Miller P.J."/>
            <person name="Scott M.A."/>
            <person name="Spackman E."/>
            <person name="Goraichik I."/>
            <person name="Dimitrov K.M."/>
            <person name="Suarez D.L."/>
            <person name="Swayne D.E."/>
        </authorList>
    </citation>
    <scope>NUCLEOTIDE SEQUENCE [LARGE SCALE GENOMIC DNA]</scope>
    <source>
        <strain evidence="4 5">DSM 11270</strain>
    </source>
</reference>
<dbReference type="Pfam" id="PF07155">
    <property type="entry name" value="ECF-ribofla_trS"/>
    <property type="match status" value="1"/>
</dbReference>
<dbReference type="PANTHER" id="PTHR37815:SF3">
    <property type="entry name" value="UPF0397 PROTEIN SPR0429"/>
    <property type="match status" value="1"/>
</dbReference>
<dbReference type="PANTHER" id="PTHR37815">
    <property type="entry name" value="UPF0397 PROTEIN BC_2624-RELATED"/>
    <property type="match status" value="1"/>
</dbReference>
<evidence type="ECO:0000313" key="5">
    <source>
        <dbReference type="Proteomes" id="UP000192731"/>
    </source>
</evidence>
<keyword evidence="2 3" id="KW-1133">Transmembrane helix</keyword>
<dbReference type="STRING" id="656914.SAMN00017405_0981"/>
<feature type="transmembrane region" description="Helical" evidence="3">
    <location>
        <begin position="103"/>
        <end position="121"/>
    </location>
</feature>
<dbReference type="GO" id="GO:0016020">
    <property type="term" value="C:membrane"/>
    <property type="evidence" value="ECO:0007669"/>
    <property type="project" value="InterPro"/>
</dbReference>
<feature type="transmembrane region" description="Helical" evidence="3">
    <location>
        <begin position="133"/>
        <end position="154"/>
    </location>
</feature>
<evidence type="ECO:0000256" key="2">
    <source>
        <dbReference type="ARBA" id="ARBA00022989"/>
    </source>
</evidence>
<dbReference type="Proteomes" id="UP000192731">
    <property type="component" value="Unassembled WGS sequence"/>
</dbReference>
<name>A0A1W1UPD2_DESTI</name>
<dbReference type="EMBL" id="FWWT01000008">
    <property type="protein sequence ID" value="SMB82926.1"/>
    <property type="molecule type" value="Genomic_DNA"/>
</dbReference>
<gene>
    <name evidence="4" type="ORF">SAMN00017405_0981</name>
</gene>
<dbReference type="InterPro" id="IPR009825">
    <property type="entry name" value="ECF_substrate-spec-like"/>
</dbReference>
<dbReference type="InterPro" id="IPR017196">
    <property type="entry name" value="ECF_substrate-spec_UCP037395"/>
</dbReference>
<feature type="transmembrane region" description="Helical" evidence="3">
    <location>
        <begin position="12"/>
        <end position="29"/>
    </location>
</feature>
<evidence type="ECO:0000256" key="1">
    <source>
        <dbReference type="ARBA" id="ARBA00022692"/>
    </source>
</evidence>
<feature type="transmembrane region" description="Helical" evidence="3">
    <location>
        <begin position="70"/>
        <end position="97"/>
    </location>
</feature>
<feature type="transmembrane region" description="Helical" evidence="3">
    <location>
        <begin position="41"/>
        <end position="58"/>
    </location>
</feature>
<evidence type="ECO:0000256" key="3">
    <source>
        <dbReference type="SAM" id="Phobius"/>
    </source>
</evidence>
<protein>
    <submittedName>
        <fullName evidence="4">Energy-coupling factor transport system substrate-specific component</fullName>
    </submittedName>
</protein>
<keyword evidence="3" id="KW-0472">Membrane</keyword>
<organism evidence="4 5">
    <name type="scientific">Desulfonispora thiosulfatigenes DSM 11270</name>
    <dbReference type="NCBI Taxonomy" id="656914"/>
    <lineage>
        <taxon>Bacteria</taxon>
        <taxon>Bacillati</taxon>
        <taxon>Bacillota</taxon>
        <taxon>Clostridia</taxon>
        <taxon>Eubacteriales</taxon>
        <taxon>Peptococcaceae</taxon>
        <taxon>Desulfonispora</taxon>
    </lineage>
</organism>
<keyword evidence="1 3" id="KW-0812">Transmembrane</keyword>
<dbReference type="PIRSF" id="PIRSF037395">
    <property type="entry name" value="UCP037395_ABCper"/>
    <property type="match status" value="1"/>
</dbReference>
<keyword evidence="5" id="KW-1185">Reference proteome</keyword>
<feature type="transmembrane region" description="Helical" evidence="3">
    <location>
        <begin position="166"/>
        <end position="191"/>
    </location>
</feature>